<organism evidence="2 3">
    <name type="scientific">Eumeta variegata</name>
    <name type="common">Bagworm moth</name>
    <name type="synonym">Eumeta japonica</name>
    <dbReference type="NCBI Taxonomy" id="151549"/>
    <lineage>
        <taxon>Eukaryota</taxon>
        <taxon>Metazoa</taxon>
        <taxon>Ecdysozoa</taxon>
        <taxon>Arthropoda</taxon>
        <taxon>Hexapoda</taxon>
        <taxon>Insecta</taxon>
        <taxon>Pterygota</taxon>
        <taxon>Neoptera</taxon>
        <taxon>Endopterygota</taxon>
        <taxon>Lepidoptera</taxon>
        <taxon>Glossata</taxon>
        <taxon>Ditrysia</taxon>
        <taxon>Tineoidea</taxon>
        <taxon>Psychidae</taxon>
        <taxon>Oiketicinae</taxon>
        <taxon>Eumeta</taxon>
    </lineage>
</organism>
<evidence type="ECO:0000313" key="3">
    <source>
        <dbReference type="Proteomes" id="UP000299102"/>
    </source>
</evidence>
<keyword evidence="3" id="KW-1185">Reference proteome</keyword>
<dbReference type="AlphaFoldDB" id="A0A4C1SBR4"/>
<name>A0A4C1SBR4_EUMVA</name>
<accession>A0A4C1SBR4</accession>
<comment type="caution">
    <text evidence="2">The sequence shown here is derived from an EMBL/GenBank/DDBJ whole genome shotgun (WGS) entry which is preliminary data.</text>
</comment>
<protein>
    <submittedName>
        <fullName evidence="2">Uncharacterized protein</fullName>
    </submittedName>
</protein>
<evidence type="ECO:0000313" key="2">
    <source>
        <dbReference type="EMBL" id="GBO99602.1"/>
    </source>
</evidence>
<evidence type="ECO:0000256" key="1">
    <source>
        <dbReference type="SAM" id="MobiDB-lite"/>
    </source>
</evidence>
<reference evidence="2 3" key="1">
    <citation type="journal article" date="2019" name="Commun. Biol.">
        <title>The bagworm genome reveals a unique fibroin gene that provides high tensile strength.</title>
        <authorList>
            <person name="Kono N."/>
            <person name="Nakamura H."/>
            <person name="Ohtoshi R."/>
            <person name="Tomita M."/>
            <person name="Numata K."/>
            <person name="Arakawa K."/>
        </authorList>
    </citation>
    <scope>NUCLEOTIDE SEQUENCE [LARGE SCALE GENOMIC DNA]</scope>
</reference>
<dbReference type="EMBL" id="BGZK01003289">
    <property type="protein sequence ID" value="GBO99602.1"/>
    <property type="molecule type" value="Genomic_DNA"/>
</dbReference>
<dbReference type="Proteomes" id="UP000299102">
    <property type="component" value="Unassembled WGS sequence"/>
</dbReference>
<gene>
    <name evidence="2" type="ORF">EVAR_101160_1</name>
</gene>
<proteinExistence type="predicted"/>
<feature type="region of interest" description="Disordered" evidence="1">
    <location>
        <begin position="69"/>
        <end position="88"/>
    </location>
</feature>
<sequence length="277" mass="30669">MSKLSVWQRSECVINVHLLSPRPFPIARPQGTRRARRRAFISALNSSEVCPLFSLTPPQLHLKNLKTYRTNSPEQPPTHIGASSPPTVRTTPGLDAEMNPTSVGVPVTFYSVGIPGIPTGQSRTINTLCVIRQRHVKLNRIPGNSIGEPAMFSLGDFLVGFSPTLSARMGGWVCVVHFTSFSPQEGKEEWCMALRALPAHSLSDARRVNTSARACVSKVNIISFRFYLHVRSAEVSFEQMQQCNGCFQPLSKRLLNQEAGDEEANSFQVSKTNLHQL</sequence>